<evidence type="ECO:0000256" key="2">
    <source>
        <dbReference type="SAM" id="SignalP"/>
    </source>
</evidence>
<evidence type="ECO:0000259" key="4">
    <source>
        <dbReference type="Pfam" id="PF01915"/>
    </source>
</evidence>
<dbReference type="InterPro" id="IPR051915">
    <property type="entry name" value="Cellulose_Degrad_GH3"/>
</dbReference>
<evidence type="ECO:0000256" key="1">
    <source>
        <dbReference type="ARBA" id="ARBA00022801"/>
    </source>
</evidence>
<dbReference type="GO" id="GO:0008422">
    <property type="term" value="F:beta-glucosidase activity"/>
    <property type="evidence" value="ECO:0007669"/>
    <property type="project" value="UniProtKB-EC"/>
</dbReference>
<feature type="domain" description="Glycoside hydrolase family 3 N-terminal" evidence="3">
    <location>
        <begin position="48"/>
        <end position="372"/>
    </location>
</feature>
<accession>A0A839Z0L9</accession>
<dbReference type="Gene3D" id="3.20.20.300">
    <property type="entry name" value="Glycoside hydrolase, family 3, N-terminal domain"/>
    <property type="match status" value="1"/>
</dbReference>
<keyword evidence="1 6" id="KW-0378">Hydrolase</keyword>
<keyword evidence="6" id="KW-0326">Glycosidase</keyword>
<evidence type="ECO:0000259" key="5">
    <source>
        <dbReference type="Pfam" id="PF18559"/>
    </source>
</evidence>
<protein>
    <submittedName>
        <fullName evidence="6">Beta-glucosidase</fullName>
        <ecNumber evidence="6">3.2.1.21</ecNumber>
    </submittedName>
</protein>
<dbReference type="EC" id="3.2.1.21" evidence="6"/>
<gene>
    <name evidence="6" type="ORF">FHS50_000620</name>
</gene>
<reference evidence="6 7" key="1">
    <citation type="submission" date="2020-08" db="EMBL/GenBank/DDBJ databases">
        <title>Genomic Encyclopedia of Type Strains, Phase IV (KMG-IV): sequencing the most valuable type-strain genomes for metagenomic binning, comparative biology and taxonomic classification.</title>
        <authorList>
            <person name="Goeker M."/>
        </authorList>
    </citation>
    <scope>NUCLEOTIDE SEQUENCE [LARGE SCALE GENOMIC DNA]</scope>
    <source>
        <strain evidence="6 7">DSM 24194</strain>
    </source>
</reference>
<comment type="caution">
    <text evidence="6">The sequence shown here is derived from an EMBL/GenBank/DDBJ whole genome shotgun (WGS) entry which is preliminary data.</text>
</comment>
<dbReference type="SUPFAM" id="SSF51445">
    <property type="entry name" value="(Trans)glycosidases"/>
    <property type="match status" value="1"/>
</dbReference>
<dbReference type="PANTHER" id="PTHR30620">
    <property type="entry name" value="PERIPLASMIC BETA-GLUCOSIDASE-RELATED"/>
    <property type="match status" value="1"/>
</dbReference>
<proteinExistence type="predicted"/>
<dbReference type="Proteomes" id="UP000578569">
    <property type="component" value="Unassembled WGS sequence"/>
</dbReference>
<feature type="domain" description="Glycoside hydrolase family 3 C-terminal" evidence="4">
    <location>
        <begin position="413"/>
        <end position="615"/>
    </location>
</feature>
<dbReference type="RefSeq" id="WP_183932925.1">
    <property type="nucleotide sequence ID" value="NZ_JACICF010000001.1"/>
</dbReference>
<evidence type="ECO:0000259" key="3">
    <source>
        <dbReference type="Pfam" id="PF00933"/>
    </source>
</evidence>
<feature type="domain" description="ExoP galactose-binding-like" evidence="5">
    <location>
        <begin position="666"/>
        <end position="776"/>
    </location>
</feature>
<feature type="chain" id="PRO_5032484213" evidence="2">
    <location>
        <begin position="21"/>
        <end position="794"/>
    </location>
</feature>
<dbReference type="GO" id="GO:0009251">
    <property type="term" value="P:glucan catabolic process"/>
    <property type="evidence" value="ECO:0007669"/>
    <property type="project" value="TreeGrafter"/>
</dbReference>
<evidence type="ECO:0000313" key="7">
    <source>
        <dbReference type="Proteomes" id="UP000578569"/>
    </source>
</evidence>
<dbReference type="InterPro" id="IPR001764">
    <property type="entry name" value="Glyco_hydro_3_N"/>
</dbReference>
<dbReference type="PRINTS" id="PR00133">
    <property type="entry name" value="GLHYDRLASE3"/>
</dbReference>
<dbReference type="InterPro" id="IPR002772">
    <property type="entry name" value="Glyco_hydro_3_C"/>
</dbReference>
<keyword evidence="2" id="KW-0732">Signal</keyword>
<feature type="signal peptide" evidence="2">
    <location>
        <begin position="1"/>
        <end position="20"/>
    </location>
</feature>
<dbReference type="Pfam" id="PF00933">
    <property type="entry name" value="Glyco_hydro_3"/>
    <property type="match status" value="1"/>
</dbReference>
<organism evidence="6 7">
    <name type="scientific">Sphingomicrobium lutaoense</name>
    <dbReference type="NCBI Taxonomy" id="515949"/>
    <lineage>
        <taxon>Bacteria</taxon>
        <taxon>Pseudomonadati</taxon>
        <taxon>Pseudomonadota</taxon>
        <taxon>Alphaproteobacteria</taxon>
        <taxon>Sphingomonadales</taxon>
        <taxon>Sphingomonadaceae</taxon>
        <taxon>Sphingomicrobium</taxon>
    </lineage>
</organism>
<dbReference type="InterPro" id="IPR017853">
    <property type="entry name" value="GH"/>
</dbReference>
<evidence type="ECO:0000313" key="6">
    <source>
        <dbReference type="EMBL" id="MBB3763597.1"/>
    </source>
</evidence>
<dbReference type="Pfam" id="PF01915">
    <property type="entry name" value="Glyco_hydro_3_C"/>
    <property type="match status" value="1"/>
</dbReference>
<dbReference type="InterPro" id="IPR041443">
    <property type="entry name" value="Exop_C"/>
</dbReference>
<dbReference type="PANTHER" id="PTHR30620:SF77">
    <property type="entry name" value="LYSOSOMAL BETA GLUCOSIDASE-LIKE"/>
    <property type="match status" value="1"/>
</dbReference>
<sequence>MRLATSMAALALAGCGAPLATTPLEPAGVQARASEDAQVEALLSRMSLERKVAQLVMPDIGSITPEDVERYRFGVILNGGNSGPNGNDLAPAPEWLALADAYWDASTRPHENGEPVIPSIWATDAVHGHANVMGATIFPHNIGLGATGDADLVRRIGEVTATEIEITGIDWTFAPTIAVARDDRWGRTYESYSEDPARVAALGAAMTLGLQGRRGVPDYLGEGRVVATAKHFFGDGGTEQGVDQGDVNGDLGELKRIHAAPYPSVIDAGVESIMASFNSINGSKMHGNATLLTDYLRGELGFDGLVVGDWNGHGQVKGCTNSDCPQALMAGLDVYMVPEDWKALYETLLEQVRDGTIPMARVDEAAGRVLRLKLRAGLLGDVRPSERANAGEFSRLGAPSHRAVAREAVAKSMVLLKNDGVLPLKAGARLLVAGEAANSIARQSGGWTLTWQGGGELTNGHFPGATSIYDGIAAAASEAGGSARLSENGEYDERPDAAIIVFGEEPYAEFAGDRKDLVWRDEEGLELLRRYRAAGIPTVALFLSGRPMWVNRELNAANAFVAAWLPGSEGQGVADGLFGRTPFSGRLSFSWPGDCTRPVVNEGAEGTLFPLGYGLEGSAEWKPLSEDCAWLASGDGERMLFGAGRLGDEVSATAGATALADLKGRAQGFAASGLDISAQEDGRLLRWTGPQRLRIRWPEESEGGSVVIRYLVGQRPEGAVRIEAGCDGPACKASRDIGAEMALAAGKGERVMVITGQCLPMGSGDIAISADAPFEMKLVSAVRSDAQAEAECSF</sequence>
<dbReference type="EMBL" id="JACICF010000001">
    <property type="protein sequence ID" value="MBB3763597.1"/>
    <property type="molecule type" value="Genomic_DNA"/>
</dbReference>
<keyword evidence="7" id="KW-1185">Reference proteome</keyword>
<dbReference type="InterPro" id="IPR036881">
    <property type="entry name" value="Glyco_hydro_3_C_sf"/>
</dbReference>
<dbReference type="PROSITE" id="PS51257">
    <property type="entry name" value="PROKAR_LIPOPROTEIN"/>
    <property type="match status" value="1"/>
</dbReference>
<dbReference type="Pfam" id="PF18559">
    <property type="entry name" value="Exop_C"/>
    <property type="match status" value="1"/>
</dbReference>
<name>A0A839Z0L9_9SPHN</name>
<dbReference type="AlphaFoldDB" id="A0A839Z0L9"/>
<dbReference type="SUPFAM" id="SSF52279">
    <property type="entry name" value="Beta-D-glucan exohydrolase, C-terminal domain"/>
    <property type="match status" value="1"/>
</dbReference>
<dbReference type="Gene3D" id="3.40.50.1700">
    <property type="entry name" value="Glycoside hydrolase family 3 C-terminal domain"/>
    <property type="match status" value="1"/>
</dbReference>
<dbReference type="InterPro" id="IPR036962">
    <property type="entry name" value="Glyco_hydro_3_N_sf"/>
</dbReference>